<evidence type="ECO:0000313" key="2">
    <source>
        <dbReference type="Proteomes" id="UP000034078"/>
    </source>
</evidence>
<comment type="caution">
    <text evidence="1">The sequence shown here is derived from an EMBL/GenBank/DDBJ whole genome shotgun (WGS) entry which is preliminary data.</text>
</comment>
<organism evidence="1 2">
    <name type="scientific">Candidatus Collierbacteria bacterium GW2011_GWB2_45_17</name>
    <dbReference type="NCBI Taxonomy" id="1618388"/>
    <lineage>
        <taxon>Bacteria</taxon>
        <taxon>Candidatus Collieribacteriota</taxon>
    </lineage>
</organism>
<evidence type="ECO:0000313" key="1">
    <source>
        <dbReference type="EMBL" id="KKT99377.1"/>
    </source>
</evidence>
<dbReference type="Proteomes" id="UP000034078">
    <property type="component" value="Unassembled WGS sequence"/>
</dbReference>
<protein>
    <submittedName>
        <fullName evidence="1">Uncharacterized protein</fullName>
    </submittedName>
</protein>
<proteinExistence type="predicted"/>
<name>A0A837IHJ3_9BACT</name>
<dbReference type="AlphaFoldDB" id="A0A837IHJ3"/>
<reference evidence="1 2" key="1">
    <citation type="journal article" date="2015" name="Nature">
        <title>rRNA introns, odd ribosomes, and small enigmatic genomes across a large radiation of phyla.</title>
        <authorList>
            <person name="Brown C.T."/>
            <person name="Hug L.A."/>
            <person name="Thomas B.C."/>
            <person name="Sharon I."/>
            <person name="Castelle C.J."/>
            <person name="Singh A."/>
            <person name="Wilkins M.J."/>
            <person name="Williams K.H."/>
            <person name="Banfield J.F."/>
        </authorList>
    </citation>
    <scope>NUCLEOTIDE SEQUENCE [LARGE SCALE GENOMIC DNA]</scope>
</reference>
<dbReference type="EMBL" id="LCKO01000010">
    <property type="protein sequence ID" value="KKT99377.1"/>
    <property type="molecule type" value="Genomic_DNA"/>
</dbReference>
<sequence>MSAKHHITFRQTETDRKLLENLAKETNLTISDLVLAAIHKTYYKNKSLLKRESI</sequence>
<gene>
    <name evidence="1" type="ORF">UX01_C0010G0009</name>
</gene>
<accession>A0A837IHJ3</accession>